<dbReference type="HOGENOM" id="CLU_2571892_0_0_0"/>
<keyword evidence="3" id="KW-1185">Reference proteome</keyword>
<reference evidence="3" key="1">
    <citation type="submission" date="2009-09" db="EMBL/GenBank/DDBJ databases">
        <title>The complete chromosome of Sebaldella termitidis ATCC 33386.</title>
        <authorList>
            <consortium name="US DOE Joint Genome Institute (JGI-PGF)"/>
            <person name="Lucas S."/>
            <person name="Copeland A."/>
            <person name="Lapidus A."/>
            <person name="Glavina del Rio T."/>
            <person name="Dalin E."/>
            <person name="Tice H."/>
            <person name="Bruce D."/>
            <person name="Goodwin L."/>
            <person name="Pitluck S."/>
            <person name="Kyrpides N."/>
            <person name="Mavromatis K."/>
            <person name="Ivanova N."/>
            <person name="Mikhailova N."/>
            <person name="Sims D."/>
            <person name="Meincke L."/>
            <person name="Brettin T."/>
            <person name="Detter J.C."/>
            <person name="Han C."/>
            <person name="Larimer F."/>
            <person name="Land M."/>
            <person name="Hauser L."/>
            <person name="Markowitz V."/>
            <person name="Cheng J.F."/>
            <person name="Hugenholtz P."/>
            <person name="Woyke T."/>
            <person name="Wu D."/>
            <person name="Eisen J.A."/>
        </authorList>
    </citation>
    <scope>NUCLEOTIDE SEQUENCE [LARGE SCALE GENOMIC DNA]</scope>
    <source>
        <strain evidence="3">ATCC 33386 / NCTC 11300</strain>
    </source>
</reference>
<protein>
    <submittedName>
        <fullName evidence="2">Uncharacterized protein</fullName>
    </submittedName>
</protein>
<accession>D1AN67</accession>
<gene>
    <name evidence="2" type="ordered locus">Sterm_2827</name>
</gene>
<dbReference type="KEGG" id="str:Sterm_2827"/>
<reference evidence="2 3" key="2">
    <citation type="journal article" date="2010" name="Stand. Genomic Sci.">
        <title>Complete genome sequence of Sebaldella termitidis type strain (NCTC 11300).</title>
        <authorList>
            <person name="Harmon-Smith M."/>
            <person name="Celia L."/>
            <person name="Chertkov O."/>
            <person name="Lapidus A."/>
            <person name="Copeland A."/>
            <person name="Glavina Del Rio T."/>
            <person name="Nolan M."/>
            <person name="Lucas S."/>
            <person name="Tice H."/>
            <person name="Cheng J.F."/>
            <person name="Han C."/>
            <person name="Detter J.C."/>
            <person name="Bruce D."/>
            <person name="Goodwin L."/>
            <person name="Pitluck S."/>
            <person name="Pati A."/>
            <person name="Liolios K."/>
            <person name="Ivanova N."/>
            <person name="Mavromatis K."/>
            <person name="Mikhailova N."/>
            <person name="Chen A."/>
            <person name="Palaniappan K."/>
            <person name="Land M."/>
            <person name="Hauser L."/>
            <person name="Chang Y.J."/>
            <person name="Jeffries C.D."/>
            <person name="Brettin T."/>
            <person name="Goker M."/>
            <person name="Beck B."/>
            <person name="Bristow J."/>
            <person name="Eisen J.A."/>
            <person name="Markowitz V."/>
            <person name="Hugenholtz P."/>
            <person name="Kyrpides N.C."/>
            <person name="Klenk H.P."/>
            <person name="Chen F."/>
        </authorList>
    </citation>
    <scope>NUCLEOTIDE SEQUENCE [LARGE SCALE GENOMIC DNA]</scope>
    <source>
        <strain evidence="3">ATCC 33386 / NCTC 11300</strain>
    </source>
</reference>
<evidence type="ECO:0000313" key="2">
    <source>
        <dbReference type="EMBL" id="ACZ09671.1"/>
    </source>
</evidence>
<proteinExistence type="predicted"/>
<dbReference type="Proteomes" id="UP000000845">
    <property type="component" value="Chromosome"/>
</dbReference>
<sequence>MPISSGLIDYQKIYKETIENDFLNSMIYSIALEFKINPLEIEKTWRISKIIEAYSFLKVTEQKKRKEQAINPKSKSKFRKR</sequence>
<feature type="region of interest" description="Disordered" evidence="1">
    <location>
        <begin position="62"/>
        <end position="81"/>
    </location>
</feature>
<evidence type="ECO:0000256" key="1">
    <source>
        <dbReference type="SAM" id="MobiDB-lite"/>
    </source>
</evidence>
<dbReference type="EMBL" id="CP001739">
    <property type="protein sequence ID" value="ACZ09671.1"/>
    <property type="molecule type" value="Genomic_DNA"/>
</dbReference>
<evidence type="ECO:0000313" key="3">
    <source>
        <dbReference type="Proteomes" id="UP000000845"/>
    </source>
</evidence>
<dbReference type="AlphaFoldDB" id="D1AN67"/>
<dbReference type="STRING" id="526218.Sterm_2827"/>
<name>D1AN67_SEBTE</name>
<organism evidence="2 3">
    <name type="scientific">Sebaldella termitidis (strain ATCC 33386 / NCTC 11300)</name>
    <dbReference type="NCBI Taxonomy" id="526218"/>
    <lineage>
        <taxon>Bacteria</taxon>
        <taxon>Fusobacteriati</taxon>
        <taxon>Fusobacteriota</taxon>
        <taxon>Fusobacteriia</taxon>
        <taxon>Fusobacteriales</taxon>
        <taxon>Leptotrichiaceae</taxon>
        <taxon>Sebaldella</taxon>
    </lineage>
</organism>